<dbReference type="RefSeq" id="WP_312883300.1">
    <property type="nucleotide sequence ID" value="NZ_JACHJY010000007.1"/>
</dbReference>
<feature type="region of interest" description="Disordered" evidence="1">
    <location>
        <begin position="409"/>
        <end position="429"/>
    </location>
</feature>
<evidence type="ECO:0000313" key="3">
    <source>
        <dbReference type="Proteomes" id="UP000582643"/>
    </source>
</evidence>
<evidence type="ECO:0000256" key="1">
    <source>
        <dbReference type="SAM" id="MobiDB-lite"/>
    </source>
</evidence>
<proteinExistence type="predicted"/>
<dbReference type="EMBL" id="JACHJY010000007">
    <property type="protein sequence ID" value="MBB4984192.1"/>
    <property type="molecule type" value="Genomic_DNA"/>
</dbReference>
<protein>
    <submittedName>
        <fullName evidence="2">Uncharacterized protein</fullName>
    </submittedName>
</protein>
<dbReference type="Proteomes" id="UP000582643">
    <property type="component" value="Unassembled WGS sequence"/>
</dbReference>
<reference evidence="2 3" key="1">
    <citation type="submission" date="2020-08" db="EMBL/GenBank/DDBJ databases">
        <title>Genomic Encyclopedia of Type Strains, Phase III (KMG-III): the genomes of soil and plant-associated and newly described type strains.</title>
        <authorList>
            <person name="Whitman W."/>
        </authorList>
    </citation>
    <scope>NUCLEOTIDE SEQUENCE [LARGE SCALE GENOMIC DNA]</scope>
    <source>
        <strain evidence="2 3">SFB5A</strain>
    </source>
</reference>
<accession>A0A7W7U4V5</accession>
<name>A0A7W7U4V5_9ACTN</name>
<gene>
    <name evidence="2" type="ORF">GGE06_005138</name>
</gene>
<comment type="caution">
    <text evidence="2">The sequence shown here is derived from an EMBL/GenBank/DDBJ whole genome shotgun (WGS) entry which is preliminary data.</text>
</comment>
<dbReference type="AlphaFoldDB" id="A0A7W7U4V5"/>
<sequence>MADAHIVLTYGRDAGIVAIAGGEQYRWAHTALEESGCRRDEAGTYRLPGGDEAAARAAVAGLIRCAERHRTSVSTSSRPYIGDAARDIARLLPGRWDAAVEIYSHPVWQEDLAAWLWDSGELTRAVQSTRILYAATLTESVSGTTLLLAERPGHQHDYLLGALPPKPFGEGHGDRHAPASIILPPFPGRAAKAITERFLPAYDRAVHDRRTATVTEALDRIHTEHDAWTTKVISGRYSDASPLGADALDDSIETFLDKAWPEFLSVMQHAPALLDKCRPAAICRARRHACSRAAGRLPCSRRDPGRRHPAQPARAPQPDMDGHQHVADVQGTVPAPGTGRGLAQALRPGCLRAVACSSAGPPRSPPPACGITTVRSFPLWILAPTSLSAPTSSTASLPLSTPPFRHTWPSGTSCGSSSSPSPINRGCFG</sequence>
<feature type="region of interest" description="Disordered" evidence="1">
    <location>
        <begin position="296"/>
        <end position="324"/>
    </location>
</feature>
<organism evidence="2 3">
    <name type="scientific">Streptomyces nymphaeiformis</name>
    <dbReference type="NCBI Taxonomy" id="2663842"/>
    <lineage>
        <taxon>Bacteria</taxon>
        <taxon>Bacillati</taxon>
        <taxon>Actinomycetota</taxon>
        <taxon>Actinomycetes</taxon>
        <taxon>Kitasatosporales</taxon>
        <taxon>Streptomycetaceae</taxon>
        <taxon>Streptomyces</taxon>
    </lineage>
</organism>
<keyword evidence="3" id="KW-1185">Reference proteome</keyword>
<evidence type="ECO:0000313" key="2">
    <source>
        <dbReference type="EMBL" id="MBB4984192.1"/>
    </source>
</evidence>
<feature type="compositionally biased region" description="Low complexity" evidence="1">
    <location>
        <begin position="409"/>
        <end position="422"/>
    </location>
</feature>